<organism evidence="1 2">
    <name type="scientific">Plutella xylostella</name>
    <name type="common">Diamondback moth</name>
    <name type="synonym">Plutella maculipennis</name>
    <dbReference type="NCBI Taxonomy" id="51655"/>
    <lineage>
        <taxon>Eukaryota</taxon>
        <taxon>Metazoa</taxon>
        <taxon>Ecdysozoa</taxon>
        <taxon>Arthropoda</taxon>
        <taxon>Hexapoda</taxon>
        <taxon>Insecta</taxon>
        <taxon>Pterygota</taxon>
        <taxon>Neoptera</taxon>
        <taxon>Endopterygota</taxon>
        <taxon>Lepidoptera</taxon>
        <taxon>Glossata</taxon>
        <taxon>Ditrysia</taxon>
        <taxon>Yponomeutoidea</taxon>
        <taxon>Plutellidae</taxon>
        <taxon>Plutella</taxon>
    </lineage>
</organism>
<comment type="caution">
    <text evidence="1">The sequence shown here is derived from an EMBL/GenBank/DDBJ whole genome shotgun (WGS) entry which is preliminary data.</text>
</comment>
<keyword evidence="2" id="KW-1185">Reference proteome</keyword>
<proteinExistence type="predicted"/>
<evidence type="ECO:0000313" key="1">
    <source>
        <dbReference type="EMBL" id="KAG7309751.1"/>
    </source>
</evidence>
<protein>
    <submittedName>
        <fullName evidence="1">Uncharacterized protein</fullName>
    </submittedName>
</protein>
<name>A0ABQ7QXH4_PLUXY</name>
<dbReference type="EMBL" id="JAHIBW010000006">
    <property type="protein sequence ID" value="KAG7309751.1"/>
    <property type="molecule type" value="Genomic_DNA"/>
</dbReference>
<sequence>MRDGMSGRLCGVSAMFPREARRVLSTHVLTELCYCTTRNDKSRGPILNHTTLKSHGSSTS</sequence>
<accession>A0ABQ7QXH4</accession>
<gene>
    <name evidence="1" type="ORF">JYU34_004251</name>
</gene>
<dbReference type="Proteomes" id="UP000823941">
    <property type="component" value="Chromosome 6"/>
</dbReference>
<evidence type="ECO:0000313" key="2">
    <source>
        <dbReference type="Proteomes" id="UP000823941"/>
    </source>
</evidence>
<reference evidence="1 2" key="1">
    <citation type="submission" date="2021-06" db="EMBL/GenBank/DDBJ databases">
        <title>A haploid diamondback moth (Plutella xylostella L.) genome assembly resolves 31 chromosomes and identifies a diamide resistance mutation.</title>
        <authorList>
            <person name="Ward C.M."/>
            <person name="Perry K.D."/>
            <person name="Baker G."/>
            <person name="Powis K."/>
            <person name="Heckel D.G."/>
            <person name="Baxter S.W."/>
        </authorList>
    </citation>
    <scope>NUCLEOTIDE SEQUENCE [LARGE SCALE GENOMIC DNA]</scope>
    <source>
        <strain evidence="1 2">LV</strain>
        <tissue evidence="1">Single pupa</tissue>
    </source>
</reference>